<feature type="region of interest" description="Disordered" evidence="1">
    <location>
        <begin position="98"/>
        <end position="134"/>
    </location>
</feature>
<evidence type="ECO:0000313" key="2">
    <source>
        <dbReference type="EMBL" id="GMH22980.1"/>
    </source>
</evidence>
<dbReference type="AlphaFoldDB" id="A0AAD3Y0G2"/>
<gene>
    <name evidence="2" type="ORF">Nepgr_024823</name>
</gene>
<feature type="compositionally biased region" description="Basic and acidic residues" evidence="1">
    <location>
        <begin position="337"/>
        <end position="360"/>
    </location>
</feature>
<protein>
    <submittedName>
        <fullName evidence="2">Uncharacterized protein</fullName>
    </submittedName>
</protein>
<dbReference type="PANTHER" id="PTHR34560:SF1">
    <property type="entry name" value="START DOMAIN-CONTAINING PROTEIN"/>
    <property type="match status" value="1"/>
</dbReference>
<dbReference type="PANTHER" id="PTHR34560">
    <property type="entry name" value="POLYKETIDE CYCLASE/DEHYDRASE/LIPID TRANSPORT SUPERFAMILY PROTEIN"/>
    <property type="match status" value="1"/>
</dbReference>
<sequence length="376" mass="41706">MVGGFALQKVTEERSYFRTIANVDIKLDIVPPSLINFISRQLIGSGFRIYQKTIASISKGDKNFGKALIDPLYKQIHEGIYSKGNPERDLETGIVQGDTCTDSEEHNQTAENKLQSKGQPNQGTGSTSTPTSLKYEPAIDWKASTEIEEVRFHECKGAEQDAAWKIAEENNRSTNQPNDHDFEGPSNFNNEKAHLSLPVEQALGTLEKAISMIRDVRLNTQAWAESGVFNKETSPRMEGNEPKPSTVEDCWTSSYKEAPSNLSQGRTVGRTSQQLKNSFNLKNSRHGLSSFSEEVNPLKIAPASPKKSVSTESDRSLQVASHFIENGPAEAAVPGKTIDDGSKIITDDDDIHDDRSIEQKESQQRKKWKLCCFLTG</sequence>
<organism evidence="2 3">
    <name type="scientific">Nepenthes gracilis</name>
    <name type="common">Slender pitcher plant</name>
    <dbReference type="NCBI Taxonomy" id="150966"/>
    <lineage>
        <taxon>Eukaryota</taxon>
        <taxon>Viridiplantae</taxon>
        <taxon>Streptophyta</taxon>
        <taxon>Embryophyta</taxon>
        <taxon>Tracheophyta</taxon>
        <taxon>Spermatophyta</taxon>
        <taxon>Magnoliopsida</taxon>
        <taxon>eudicotyledons</taxon>
        <taxon>Gunneridae</taxon>
        <taxon>Pentapetalae</taxon>
        <taxon>Caryophyllales</taxon>
        <taxon>Nepenthaceae</taxon>
        <taxon>Nepenthes</taxon>
    </lineage>
</organism>
<name>A0AAD3Y0G2_NEPGR</name>
<dbReference type="EMBL" id="BSYO01000025">
    <property type="protein sequence ID" value="GMH22980.1"/>
    <property type="molecule type" value="Genomic_DNA"/>
</dbReference>
<dbReference type="Proteomes" id="UP001279734">
    <property type="component" value="Unassembled WGS sequence"/>
</dbReference>
<evidence type="ECO:0000313" key="3">
    <source>
        <dbReference type="Proteomes" id="UP001279734"/>
    </source>
</evidence>
<comment type="caution">
    <text evidence="2">The sequence shown here is derived from an EMBL/GenBank/DDBJ whole genome shotgun (WGS) entry which is preliminary data.</text>
</comment>
<feature type="region of interest" description="Disordered" evidence="1">
    <location>
        <begin position="170"/>
        <end position="191"/>
    </location>
</feature>
<proteinExistence type="predicted"/>
<reference evidence="2" key="1">
    <citation type="submission" date="2023-05" db="EMBL/GenBank/DDBJ databases">
        <title>Nepenthes gracilis genome sequencing.</title>
        <authorList>
            <person name="Fukushima K."/>
        </authorList>
    </citation>
    <scope>NUCLEOTIDE SEQUENCE</scope>
    <source>
        <strain evidence="2">SING2019-196</strain>
    </source>
</reference>
<feature type="region of interest" description="Disordered" evidence="1">
    <location>
        <begin position="330"/>
        <end position="360"/>
    </location>
</feature>
<feature type="compositionally biased region" description="Polar residues" evidence="1">
    <location>
        <begin position="109"/>
        <end position="132"/>
    </location>
</feature>
<evidence type="ECO:0000256" key="1">
    <source>
        <dbReference type="SAM" id="MobiDB-lite"/>
    </source>
</evidence>
<keyword evidence="3" id="KW-1185">Reference proteome</keyword>
<accession>A0AAD3Y0G2</accession>